<proteinExistence type="predicted"/>
<protein>
    <submittedName>
        <fullName evidence="1">Uncharacterized protein</fullName>
    </submittedName>
</protein>
<dbReference type="EMBL" id="CAEKDK010000004">
    <property type="protein sequence ID" value="CAB4278519.1"/>
    <property type="molecule type" value="Genomic_DNA"/>
</dbReference>
<reference evidence="1 2" key="1">
    <citation type="submission" date="2020-05" db="EMBL/GenBank/DDBJ databases">
        <authorList>
            <person name="Campoy J."/>
            <person name="Schneeberger K."/>
            <person name="Spophaly S."/>
        </authorList>
    </citation>
    <scope>NUCLEOTIDE SEQUENCE [LARGE SCALE GENOMIC DNA]</scope>
    <source>
        <strain evidence="1">PruArmRojPasFocal</strain>
    </source>
</reference>
<gene>
    <name evidence="1" type="ORF">CURHAP_LOCUS29607</name>
</gene>
<sequence length="65" mass="7044">MAKAITGHVDLDTREAAAPRLLGFASSALATAESSALISELIASVSGRHKLRFEAHMEHYVQYDM</sequence>
<accession>A0A6J5UPT4</accession>
<evidence type="ECO:0000313" key="1">
    <source>
        <dbReference type="EMBL" id="CAB4278519.1"/>
    </source>
</evidence>
<evidence type="ECO:0000313" key="2">
    <source>
        <dbReference type="Proteomes" id="UP000507222"/>
    </source>
</evidence>
<organism evidence="1 2">
    <name type="scientific">Prunus armeniaca</name>
    <name type="common">Apricot</name>
    <name type="synonym">Armeniaca vulgaris</name>
    <dbReference type="NCBI Taxonomy" id="36596"/>
    <lineage>
        <taxon>Eukaryota</taxon>
        <taxon>Viridiplantae</taxon>
        <taxon>Streptophyta</taxon>
        <taxon>Embryophyta</taxon>
        <taxon>Tracheophyta</taxon>
        <taxon>Spermatophyta</taxon>
        <taxon>Magnoliopsida</taxon>
        <taxon>eudicotyledons</taxon>
        <taxon>Gunneridae</taxon>
        <taxon>Pentapetalae</taxon>
        <taxon>rosids</taxon>
        <taxon>fabids</taxon>
        <taxon>Rosales</taxon>
        <taxon>Rosaceae</taxon>
        <taxon>Amygdaloideae</taxon>
        <taxon>Amygdaleae</taxon>
        <taxon>Prunus</taxon>
    </lineage>
</organism>
<name>A0A6J5UPT4_PRUAR</name>
<dbReference type="AlphaFoldDB" id="A0A6J5UPT4"/>
<dbReference type="Proteomes" id="UP000507222">
    <property type="component" value="Unassembled WGS sequence"/>
</dbReference>